<dbReference type="PANTHER" id="PTHR47959:SF13">
    <property type="entry name" value="ATP-DEPENDENT RNA HELICASE RHLE"/>
    <property type="match status" value="1"/>
</dbReference>
<dbReference type="CDD" id="cd18787">
    <property type="entry name" value="SF2_C_DEAD"/>
    <property type="match status" value="1"/>
</dbReference>
<dbReference type="InterPro" id="IPR027417">
    <property type="entry name" value="P-loop_NTPase"/>
</dbReference>
<dbReference type="Proteomes" id="UP000320643">
    <property type="component" value="Unassembled WGS sequence"/>
</dbReference>
<dbReference type="EMBL" id="VJVZ01000007">
    <property type="protein sequence ID" value="TRW23894.1"/>
    <property type="molecule type" value="Genomic_DNA"/>
</dbReference>
<dbReference type="InterPro" id="IPR050079">
    <property type="entry name" value="DEAD_box_RNA_helicase"/>
</dbReference>
<evidence type="ECO:0000259" key="9">
    <source>
        <dbReference type="PROSITE" id="PS51194"/>
    </source>
</evidence>
<evidence type="ECO:0000313" key="11">
    <source>
        <dbReference type="EMBL" id="TRW23894.1"/>
    </source>
</evidence>
<dbReference type="PROSITE" id="PS51192">
    <property type="entry name" value="HELICASE_ATP_BIND_1"/>
    <property type="match status" value="1"/>
</dbReference>
<dbReference type="SUPFAM" id="SSF52540">
    <property type="entry name" value="P-loop containing nucleoside triphosphate hydrolases"/>
    <property type="match status" value="1"/>
</dbReference>
<evidence type="ECO:0000256" key="5">
    <source>
        <dbReference type="ARBA" id="ARBA00038437"/>
    </source>
</evidence>
<evidence type="ECO:0000313" key="12">
    <source>
        <dbReference type="Proteomes" id="UP000320643"/>
    </source>
</evidence>
<proteinExistence type="inferred from homology"/>
<dbReference type="AlphaFoldDB" id="A0A552V097"/>
<keyword evidence="12" id="KW-1185">Reference proteome</keyword>
<gene>
    <name evidence="11" type="ORF">FMM05_12090</name>
</gene>
<dbReference type="RefSeq" id="WP_143373642.1">
    <property type="nucleotide sequence ID" value="NZ_VJVZ01000007.1"/>
</dbReference>
<comment type="caution">
    <text evidence="11">The sequence shown here is derived from an EMBL/GenBank/DDBJ whole genome shotgun (WGS) entry which is preliminary data.</text>
</comment>
<dbReference type="PANTHER" id="PTHR47959">
    <property type="entry name" value="ATP-DEPENDENT RNA HELICASE RHLE-RELATED"/>
    <property type="match status" value="1"/>
</dbReference>
<dbReference type="SMART" id="SM00487">
    <property type="entry name" value="DEXDc"/>
    <property type="match status" value="1"/>
</dbReference>
<dbReference type="CDD" id="cd00268">
    <property type="entry name" value="DEADc"/>
    <property type="match status" value="1"/>
</dbReference>
<keyword evidence="2" id="KW-0378">Hydrolase</keyword>
<keyword evidence="1" id="KW-0547">Nucleotide-binding</keyword>
<dbReference type="InterPro" id="IPR044742">
    <property type="entry name" value="DEAD/DEAH_RhlB"/>
</dbReference>
<dbReference type="InterPro" id="IPR014001">
    <property type="entry name" value="Helicase_ATP-bd"/>
</dbReference>
<evidence type="ECO:0000256" key="4">
    <source>
        <dbReference type="ARBA" id="ARBA00022840"/>
    </source>
</evidence>
<dbReference type="GO" id="GO:0005524">
    <property type="term" value="F:ATP binding"/>
    <property type="evidence" value="ECO:0007669"/>
    <property type="project" value="UniProtKB-KW"/>
</dbReference>
<feature type="region of interest" description="Disordered" evidence="7">
    <location>
        <begin position="404"/>
        <end position="447"/>
    </location>
</feature>
<dbReference type="GO" id="GO:0003724">
    <property type="term" value="F:RNA helicase activity"/>
    <property type="evidence" value="ECO:0007669"/>
    <property type="project" value="InterPro"/>
</dbReference>
<dbReference type="InterPro" id="IPR001650">
    <property type="entry name" value="Helicase_C-like"/>
</dbReference>
<sequence>MATFLDLDLPKSLQKALDELGFVNPTPIQERAMPVILSGRDMMGIAQTGTGKTFAYLLPILKQWKFAKTHIPRVVIVVPTRELVVQVVEEVEKLTKYMSVRTLGVYGGVNINTQKTRVYEGVDILVGTPGRMMDLALDNVVRFDEVQKLVIDEFDEMLNLGFRVQVTSILSMMKMKRQNILFSATMTEEVDDMLNDFFDFPEEVSLAASGTPLEKITQLGYNVPNFLTKINLLKHLLKDESLSRVLVFVNNKKIADLVINHLEEEFGEQFGVIHSNKSQNYRLQTMASFQAGEIRGIVTTDVMARGLDISDITHVINMELAEAPEQYIHRIGRTGRADKTGIAISFIAPFEGDIMVEAEVLMEKELEMLLIPEEVVIAERLLEFEKDRKQVKFLMKKVKKGEGAFHEKKEKNKKVNLGGPGKTKPRKTAPRNRGVEAKRAAKRKKGK</sequence>
<evidence type="ECO:0000259" key="10">
    <source>
        <dbReference type="PROSITE" id="PS51195"/>
    </source>
</evidence>
<evidence type="ECO:0000259" key="8">
    <source>
        <dbReference type="PROSITE" id="PS51192"/>
    </source>
</evidence>
<comment type="similarity">
    <text evidence="5">Belongs to the DEAD box helicase family.</text>
</comment>
<dbReference type="Pfam" id="PF00271">
    <property type="entry name" value="Helicase_C"/>
    <property type="match status" value="1"/>
</dbReference>
<dbReference type="PROSITE" id="PS51194">
    <property type="entry name" value="HELICASE_CTER"/>
    <property type="match status" value="1"/>
</dbReference>
<dbReference type="SMART" id="SM00490">
    <property type="entry name" value="HELICc"/>
    <property type="match status" value="1"/>
</dbReference>
<keyword evidence="4" id="KW-0067">ATP-binding</keyword>
<accession>A0A552V097</accession>
<dbReference type="GO" id="GO:0005829">
    <property type="term" value="C:cytosol"/>
    <property type="evidence" value="ECO:0007669"/>
    <property type="project" value="TreeGrafter"/>
</dbReference>
<dbReference type="GO" id="GO:0016787">
    <property type="term" value="F:hydrolase activity"/>
    <property type="evidence" value="ECO:0007669"/>
    <property type="project" value="UniProtKB-KW"/>
</dbReference>
<feature type="domain" description="Helicase C-terminal" evidence="9">
    <location>
        <begin position="231"/>
        <end position="383"/>
    </location>
</feature>
<evidence type="ECO:0000256" key="7">
    <source>
        <dbReference type="SAM" id="MobiDB-lite"/>
    </source>
</evidence>
<dbReference type="InterPro" id="IPR014014">
    <property type="entry name" value="RNA_helicase_DEAD_Q_motif"/>
</dbReference>
<dbReference type="PROSITE" id="PS51195">
    <property type="entry name" value="Q_MOTIF"/>
    <property type="match status" value="1"/>
</dbReference>
<evidence type="ECO:0000256" key="6">
    <source>
        <dbReference type="PROSITE-ProRule" id="PRU00552"/>
    </source>
</evidence>
<dbReference type="Pfam" id="PF00270">
    <property type="entry name" value="DEAD"/>
    <property type="match status" value="1"/>
</dbReference>
<feature type="domain" description="Helicase ATP-binding" evidence="8">
    <location>
        <begin position="33"/>
        <end position="204"/>
    </location>
</feature>
<dbReference type="InterPro" id="IPR011545">
    <property type="entry name" value="DEAD/DEAH_box_helicase_dom"/>
</dbReference>
<evidence type="ECO:0000256" key="1">
    <source>
        <dbReference type="ARBA" id="ARBA00022741"/>
    </source>
</evidence>
<reference evidence="11 12" key="1">
    <citation type="submission" date="2019-07" db="EMBL/GenBank/DDBJ databases">
        <title>Flavobacterium sp. nov., isolated from glacier ice.</title>
        <authorList>
            <person name="Liu Q."/>
            <person name="Xin Y.-H."/>
        </authorList>
    </citation>
    <scope>NUCLEOTIDE SEQUENCE [LARGE SCALE GENOMIC DNA]</scope>
    <source>
        <strain evidence="11 12">ZT4R6</strain>
    </source>
</reference>
<evidence type="ECO:0000256" key="3">
    <source>
        <dbReference type="ARBA" id="ARBA00022806"/>
    </source>
</evidence>
<dbReference type="Gene3D" id="3.40.50.300">
    <property type="entry name" value="P-loop containing nucleotide triphosphate hydrolases"/>
    <property type="match status" value="2"/>
</dbReference>
<feature type="short sequence motif" description="Q motif" evidence="6">
    <location>
        <begin position="2"/>
        <end position="30"/>
    </location>
</feature>
<dbReference type="OrthoDB" id="9785240at2"/>
<dbReference type="GO" id="GO:0003676">
    <property type="term" value="F:nucleic acid binding"/>
    <property type="evidence" value="ECO:0007669"/>
    <property type="project" value="InterPro"/>
</dbReference>
<feature type="domain" description="DEAD-box RNA helicase Q" evidence="10">
    <location>
        <begin position="2"/>
        <end position="30"/>
    </location>
</feature>
<keyword evidence="3 11" id="KW-0347">Helicase</keyword>
<evidence type="ECO:0000256" key="2">
    <source>
        <dbReference type="ARBA" id="ARBA00022801"/>
    </source>
</evidence>
<protein>
    <submittedName>
        <fullName evidence="11">DEAD/DEAH box helicase</fullName>
    </submittedName>
</protein>
<organism evidence="11 12">
    <name type="scientific">Flavobacterium zepuense</name>
    <dbReference type="NCBI Taxonomy" id="2593302"/>
    <lineage>
        <taxon>Bacteria</taxon>
        <taxon>Pseudomonadati</taxon>
        <taxon>Bacteroidota</taxon>
        <taxon>Flavobacteriia</taxon>
        <taxon>Flavobacteriales</taxon>
        <taxon>Flavobacteriaceae</taxon>
        <taxon>Flavobacterium</taxon>
    </lineage>
</organism>
<name>A0A552V097_9FLAO</name>